<reference evidence="10" key="4">
    <citation type="submission" date="2022-06" db="UniProtKB">
        <authorList>
            <consortium name="EnsemblMetazoa"/>
        </authorList>
    </citation>
    <scope>IDENTIFICATION</scope>
</reference>
<dbReference type="OrthoDB" id="6079689at2759"/>
<evidence type="ECO:0000313" key="12">
    <source>
        <dbReference type="Proteomes" id="UP000616769"/>
    </source>
</evidence>
<evidence type="ECO:0000313" key="10">
    <source>
        <dbReference type="EnsemblMetazoa" id="KAF7488151.1"/>
    </source>
</evidence>
<evidence type="ECO:0000256" key="7">
    <source>
        <dbReference type="PIRSR" id="PIRSR005902-1"/>
    </source>
</evidence>
<evidence type="ECO:0000256" key="2">
    <source>
        <dbReference type="ARBA" id="ARBA00022722"/>
    </source>
</evidence>
<keyword evidence="11" id="KW-1185">Reference proteome</keyword>
<dbReference type="InterPro" id="IPR001130">
    <property type="entry name" value="TatD-like"/>
</dbReference>
<feature type="binding site" evidence="7">
    <location>
        <position position="220"/>
    </location>
    <ligand>
        <name>a divalent metal cation</name>
        <dbReference type="ChEBI" id="CHEBI:60240"/>
        <label>1</label>
    </ligand>
</feature>
<dbReference type="EMBL" id="WVUK01000066">
    <property type="protein sequence ID" value="KAF7488151.1"/>
    <property type="molecule type" value="Genomic_DNA"/>
</dbReference>
<comment type="similarity">
    <text evidence="1">Belongs to the metallo-dependent hydrolases superfamily. TatD-type hydrolase family.</text>
</comment>
<feature type="binding site" evidence="7">
    <location>
        <position position="110"/>
    </location>
    <ligand>
        <name>a divalent metal cation</name>
        <dbReference type="ChEBI" id="CHEBI:60240"/>
        <label>1</label>
    </ligand>
</feature>
<keyword evidence="3 7" id="KW-0479">Metal-binding</keyword>
<dbReference type="SUPFAM" id="SSF51556">
    <property type="entry name" value="Metallo-dependent hydrolases"/>
    <property type="match status" value="1"/>
</dbReference>
<evidence type="ECO:0000313" key="9">
    <source>
        <dbReference type="EMBL" id="KPM06806.1"/>
    </source>
</evidence>
<organism evidence="9 12">
    <name type="scientific">Sarcoptes scabiei</name>
    <name type="common">Itch mite</name>
    <name type="synonym">Acarus scabiei</name>
    <dbReference type="NCBI Taxonomy" id="52283"/>
    <lineage>
        <taxon>Eukaryota</taxon>
        <taxon>Metazoa</taxon>
        <taxon>Ecdysozoa</taxon>
        <taxon>Arthropoda</taxon>
        <taxon>Chelicerata</taxon>
        <taxon>Arachnida</taxon>
        <taxon>Acari</taxon>
        <taxon>Acariformes</taxon>
        <taxon>Sarcoptiformes</taxon>
        <taxon>Astigmata</taxon>
        <taxon>Psoroptidia</taxon>
        <taxon>Sarcoptoidea</taxon>
        <taxon>Sarcoptidae</taxon>
        <taxon>Sarcoptinae</taxon>
        <taxon>Sarcoptes</taxon>
    </lineage>
</organism>
<feature type="binding site" evidence="7">
    <location>
        <position position="147"/>
    </location>
    <ligand>
        <name>a divalent metal cation</name>
        <dbReference type="ChEBI" id="CHEBI:60240"/>
        <label>2</label>
    </ligand>
</feature>
<name>A0A132A753_SARSC</name>
<dbReference type="GO" id="GO:0005829">
    <property type="term" value="C:cytosol"/>
    <property type="evidence" value="ECO:0007669"/>
    <property type="project" value="TreeGrafter"/>
</dbReference>
<keyword evidence="2" id="KW-0540">Nuclease</keyword>
<gene>
    <name evidence="9" type="ORF">QR98_0052850</name>
    <name evidence="8" type="ORF">SSS_6632</name>
</gene>
<dbReference type="AlphaFoldDB" id="A0A132A753"/>
<dbReference type="InterPro" id="IPR050891">
    <property type="entry name" value="TatD-type_Hydrolase"/>
</dbReference>
<evidence type="ECO:0000256" key="3">
    <source>
        <dbReference type="ARBA" id="ARBA00022723"/>
    </source>
</evidence>
<dbReference type="FunFam" id="3.20.20.140:FF:000040">
    <property type="entry name" value="Putative tatD related deoxyribonuclease"/>
    <property type="match status" value="1"/>
</dbReference>
<dbReference type="EnsemblMetazoa" id="SSS_6632s_mrna">
    <property type="protein sequence ID" value="KAF7488151.1"/>
    <property type="gene ID" value="SSS_6632"/>
</dbReference>
<reference evidence="8" key="3">
    <citation type="submission" date="2020-01" db="EMBL/GenBank/DDBJ databases">
        <authorList>
            <person name="Korhonen P.K.K."/>
            <person name="Guangxu M.G."/>
            <person name="Wang T.W."/>
            <person name="Stroehlein A.J.S."/>
            <person name="Young N.D."/>
            <person name="Ang C.-S.A."/>
            <person name="Fernando D.W.F."/>
            <person name="Lu H.L."/>
            <person name="Taylor S.T."/>
            <person name="Ehtesham M.E.M."/>
            <person name="Najaraj S.H.N."/>
            <person name="Harsha G.H.G."/>
            <person name="Madugundu A.M."/>
            <person name="Renuse S.R."/>
            <person name="Holt D.H."/>
            <person name="Pandey A.P."/>
            <person name="Papenfuss A.P."/>
            <person name="Gasser R.B.G."/>
            <person name="Fischer K.F."/>
        </authorList>
    </citation>
    <scope>NUCLEOTIDE SEQUENCE</scope>
    <source>
        <strain evidence="8">SSS_KF_BRIS2020</strain>
    </source>
</reference>
<dbReference type="CDD" id="cd01310">
    <property type="entry name" value="TatD_DNAse"/>
    <property type="match status" value="1"/>
</dbReference>
<evidence type="ECO:0000256" key="6">
    <source>
        <dbReference type="ARBA" id="ARBA00045223"/>
    </source>
</evidence>
<proteinExistence type="inferred from homology"/>
<dbReference type="EMBL" id="JXLN01011121">
    <property type="protein sequence ID" value="KPM06806.1"/>
    <property type="molecule type" value="Genomic_DNA"/>
</dbReference>
<dbReference type="Proteomes" id="UP000616769">
    <property type="component" value="Unassembled WGS sequence"/>
</dbReference>
<dbReference type="InterPro" id="IPR032466">
    <property type="entry name" value="Metal_Hydrolase"/>
</dbReference>
<reference evidence="11" key="2">
    <citation type="journal article" date="2020" name="PLoS Negl. Trop. Dis.">
        <title>High-quality nuclear genome for Sarcoptes scabiei-A critical resource for a neglected parasite.</title>
        <authorList>
            <person name="Korhonen P.K."/>
            <person name="Gasser R.B."/>
            <person name="Ma G."/>
            <person name="Wang T."/>
            <person name="Stroehlein A.J."/>
            <person name="Young N.D."/>
            <person name="Ang C.S."/>
            <person name="Fernando D.D."/>
            <person name="Lu H.C."/>
            <person name="Taylor S."/>
            <person name="Reynolds S.L."/>
            <person name="Mofiz E."/>
            <person name="Najaraj S.H."/>
            <person name="Gowda H."/>
            <person name="Madugundu A."/>
            <person name="Renuse S."/>
            <person name="Holt D."/>
            <person name="Pandey A."/>
            <person name="Papenfuss A.T."/>
            <person name="Fischer K."/>
        </authorList>
    </citation>
    <scope>NUCLEOTIDE SEQUENCE [LARGE SCALE GENOMIC DNA]</scope>
</reference>
<evidence type="ECO:0000313" key="11">
    <source>
        <dbReference type="Proteomes" id="UP000070412"/>
    </source>
</evidence>
<dbReference type="GO" id="GO:0046872">
    <property type="term" value="F:metal ion binding"/>
    <property type="evidence" value="ECO:0007669"/>
    <property type="project" value="UniProtKB-KW"/>
</dbReference>
<reference evidence="9 12" key="1">
    <citation type="journal article" date="2015" name="Parasit. Vectors">
        <title>Draft genome of the scabies mite.</title>
        <authorList>
            <person name="Rider S.D.Jr."/>
            <person name="Morgan M.S."/>
            <person name="Arlian L.G."/>
        </authorList>
    </citation>
    <scope>NUCLEOTIDE SEQUENCE [LARGE SCALE GENOMIC DNA]</scope>
    <source>
        <strain evidence="9">Arlian Lab</strain>
    </source>
</reference>
<feature type="binding site" evidence="7">
    <location>
        <position position="172"/>
    </location>
    <ligand>
        <name>a divalent metal cation</name>
        <dbReference type="ChEBI" id="CHEBI:60240"/>
        <label>2</label>
    </ligand>
</feature>
<keyword evidence="4" id="KW-0378">Hydrolase</keyword>
<dbReference type="PANTHER" id="PTHR10060">
    <property type="entry name" value="TATD FAMILY DEOXYRIBONUCLEASE"/>
    <property type="match status" value="1"/>
</dbReference>
<evidence type="ECO:0000256" key="1">
    <source>
        <dbReference type="ARBA" id="ARBA00009275"/>
    </source>
</evidence>
<sequence>MRRRFIDIGANLTDLMFQGIYHGKQVHPPDIESVLERSIKIGIEKIMITGGCLEDCQKALELAKTDDRLFTTVGVHPTRALELETDTQSRIDELVEICLNNRKKVVAVGEFGLDYDRTNFCSKDIQLKNFARQFELVERTKLPLFLHCRNSCEDFIKIIQSNRDKFKHGVVHSFDGTFDEARSILDLDLFIGLNGCSLKTSENLDVVRRLPIDRLMIETDCPYCDVRPTHASHQYVRTKNEAVKKEKWADGKMIKGRNEPCNIVQILEILSKLFEIDEDSLAETFYENSCRIFFQSI</sequence>
<dbReference type="GO" id="GO:0008296">
    <property type="term" value="F:3'-5'-DNA exonuclease activity"/>
    <property type="evidence" value="ECO:0007669"/>
    <property type="project" value="TreeGrafter"/>
</dbReference>
<accession>A0A132A753</accession>
<protein>
    <recommendedName>
        <fullName evidence="5">Deoxyribonuclease TATDN1</fullName>
    </recommendedName>
</protein>
<comment type="function">
    <text evidence="6">Deoxyribonuclease which catalyzes (in vitro) the decatenation of kinetoplast DNA, which are circular DNA catenated to each other, producing linear DNA molecules. Plays an important role in chromosomal segregation and cell cycle progression during eye development probably via its DNA decatenation activity.</text>
</comment>
<dbReference type="PIRSF" id="PIRSF005902">
    <property type="entry name" value="DNase_TatD"/>
    <property type="match status" value="1"/>
</dbReference>
<dbReference type="VEuPathDB" id="VectorBase:SSCA002739"/>
<dbReference type="PROSITE" id="PS01091">
    <property type="entry name" value="TATD_3"/>
    <property type="match status" value="1"/>
</dbReference>
<dbReference type="InterPro" id="IPR018228">
    <property type="entry name" value="DNase_TatD-rel_CS"/>
</dbReference>
<evidence type="ECO:0000256" key="5">
    <source>
        <dbReference type="ARBA" id="ARBA00039767"/>
    </source>
</evidence>
<dbReference type="Pfam" id="PF01026">
    <property type="entry name" value="TatD_DNase"/>
    <property type="match status" value="1"/>
</dbReference>
<dbReference type="Proteomes" id="UP000070412">
    <property type="component" value="Unassembled WGS sequence"/>
</dbReference>
<evidence type="ECO:0000313" key="8">
    <source>
        <dbReference type="EMBL" id="KAF7488151.1"/>
    </source>
</evidence>
<dbReference type="Gene3D" id="3.20.20.140">
    <property type="entry name" value="Metal-dependent hydrolases"/>
    <property type="match status" value="1"/>
</dbReference>
<evidence type="ECO:0000256" key="4">
    <source>
        <dbReference type="ARBA" id="ARBA00022801"/>
    </source>
</evidence>
<dbReference type="PANTHER" id="PTHR10060:SF15">
    <property type="entry name" value="DEOXYRIBONUCLEASE TATDN1"/>
    <property type="match status" value="1"/>
</dbReference>